<feature type="compositionally biased region" description="Polar residues" evidence="7">
    <location>
        <begin position="412"/>
        <end position="439"/>
    </location>
</feature>
<evidence type="ECO:0000256" key="3">
    <source>
        <dbReference type="ARBA" id="ARBA00022741"/>
    </source>
</evidence>
<accession>A0A813JC18</accession>
<keyword evidence="2" id="KW-0808">Transferase</keyword>
<dbReference type="Proteomes" id="UP000654075">
    <property type="component" value="Unassembled WGS sequence"/>
</dbReference>
<sequence length="474" mass="51374">MGCSTSKGVVASPKAEQNFYSDYKLGKKLGEGAFGQVRLATERATSVEFAVKIVDVRDRDDNGMCTGHVNKSRDKVTKAEISLWNKASSSKNQHVVQLHCSFAEKSLYYMVCEKCQCSFMDRLVEAETMSDTDLSKIFNHMLRGVIHVHAMEIVHRDIKPDNFLWGGPNNEILKLCDFGLAVQMPKQGKLTGVFGTAPYMAPEMLRGDGYDFLVDVWSVGAVAYLMVFGNFPYSPPEASAPAMKEAILHDSPPLEFPEAGTAQGVVSGSLKKAVTFTKALLSRSVSQRLSAAEAIKDPFVAERSGQQVSPVKESAAAEPAEEAVAENLRANVRKAKKLTQKLSAKPSPTVQTGIEDLLKILIVKTGGDRSSSNLFFSEGDNQDQEAEEENQPMAADVRIKSQGSMRRAARTMTHSGVVSEMKSPSSGQSDDLITPSISFTAPLVSLGPAPKRRPSSGGKSDSEEQLRSTQGAQV</sequence>
<evidence type="ECO:0000313" key="10">
    <source>
        <dbReference type="EMBL" id="CAE8673124.1"/>
    </source>
</evidence>
<evidence type="ECO:0000313" key="9">
    <source>
        <dbReference type="EMBL" id="CAE8600026.1"/>
    </source>
</evidence>
<dbReference type="SUPFAM" id="SSF56112">
    <property type="entry name" value="Protein kinase-like (PK-like)"/>
    <property type="match status" value="1"/>
</dbReference>
<feature type="binding site" evidence="6">
    <location>
        <position position="52"/>
    </location>
    <ligand>
        <name>ATP</name>
        <dbReference type="ChEBI" id="CHEBI:30616"/>
    </ligand>
</feature>
<dbReference type="GO" id="GO:0005524">
    <property type="term" value="F:ATP binding"/>
    <property type="evidence" value="ECO:0007669"/>
    <property type="project" value="UniProtKB-UniRule"/>
</dbReference>
<evidence type="ECO:0000256" key="7">
    <source>
        <dbReference type="SAM" id="MobiDB-lite"/>
    </source>
</evidence>
<dbReference type="PANTHER" id="PTHR24349">
    <property type="entry name" value="SERINE/THREONINE-PROTEIN KINASE"/>
    <property type="match status" value="1"/>
</dbReference>
<dbReference type="EMBL" id="CAJNNV010011717">
    <property type="protein sequence ID" value="CAE8600026.1"/>
    <property type="molecule type" value="Genomic_DNA"/>
</dbReference>
<dbReference type="PROSITE" id="PS50011">
    <property type="entry name" value="PROTEIN_KINASE_DOM"/>
    <property type="match status" value="1"/>
</dbReference>
<proteinExistence type="predicted"/>
<evidence type="ECO:0000259" key="8">
    <source>
        <dbReference type="PROSITE" id="PS50011"/>
    </source>
</evidence>
<organism evidence="10 11">
    <name type="scientific">Polarella glacialis</name>
    <name type="common">Dinoflagellate</name>
    <dbReference type="NCBI Taxonomy" id="89957"/>
    <lineage>
        <taxon>Eukaryota</taxon>
        <taxon>Sar</taxon>
        <taxon>Alveolata</taxon>
        <taxon>Dinophyceae</taxon>
        <taxon>Suessiales</taxon>
        <taxon>Suessiaceae</taxon>
        <taxon>Polarella</taxon>
    </lineage>
</organism>
<keyword evidence="4" id="KW-0418">Kinase</keyword>
<dbReference type="GO" id="GO:0004674">
    <property type="term" value="F:protein serine/threonine kinase activity"/>
    <property type="evidence" value="ECO:0007669"/>
    <property type="project" value="UniProtKB-KW"/>
</dbReference>
<dbReference type="Pfam" id="PF00069">
    <property type="entry name" value="Pkinase"/>
    <property type="match status" value="1"/>
</dbReference>
<keyword evidence="12" id="KW-1185">Reference proteome</keyword>
<dbReference type="Proteomes" id="UP000626109">
    <property type="component" value="Unassembled WGS sequence"/>
</dbReference>
<feature type="compositionally biased region" description="Acidic residues" evidence="7">
    <location>
        <begin position="380"/>
        <end position="390"/>
    </location>
</feature>
<feature type="region of interest" description="Disordered" evidence="7">
    <location>
        <begin position="371"/>
        <end position="474"/>
    </location>
</feature>
<keyword evidence="5 6" id="KW-0067">ATP-binding</keyword>
<dbReference type="OrthoDB" id="40902at2759"/>
<dbReference type="AlphaFoldDB" id="A0A813JC18"/>
<evidence type="ECO:0000256" key="2">
    <source>
        <dbReference type="ARBA" id="ARBA00022679"/>
    </source>
</evidence>
<dbReference type="InterPro" id="IPR050205">
    <property type="entry name" value="CDPK_Ser/Thr_kinases"/>
</dbReference>
<dbReference type="EMBL" id="CAJNNW010024548">
    <property type="protein sequence ID" value="CAE8673124.1"/>
    <property type="molecule type" value="Genomic_DNA"/>
</dbReference>
<reference evidence="10" key="1">
    <citation type="submission" date="2021-02" db="EMBL/GenBank/DDBJ databases">
        <authorList>
            <person name="Dougan E. K."/>
            <person name="Rhodes N."/>
            <person name="Thang M."/>
            <person name="Chan C."/>
        </authorList>
    </citation>
    <scope>NUCLEOTIDE SEQUENCE</scope>
</reference>
<dbReference type="SMART" id="SM00220">
    <property type="entry name" value="S_TKc"/>
    <property type="match status" value="1"/>
</dbReference>
<name>A0A813JC18_POLGL</name>
<feature type="domain" description="Protein kinase" evidence="8">
    <location>
        <begin position="23"/>
        <end position="300"/>
    </location>
</feature>
<evidence type="ECO:0000313" key="11">
    <source>
        <dbReference type="Proteomes" id="UP000626109"/>
    </source>
</evidence>
<dbReference type="InterPro" id="IPR011009">
    <property type="entry name" value="Kinase-like_dom_sf"/>
</dbReference>
<evidence type="ECO:0000256" key="4">
    <source>
        <dbReference type="ARBA" id="ARBA00022777"/>
    </source>
</evidence>
<dbReference type="InterPro" id="IPR017441">
    <property type="entry name" value="Protein_kinase_ATP_BS"/>
</dbReference>
<dbReference type="PROSITE" id="PS00107">
    <property type="entry name" value="PROTEIN_KINASE_ATP"/>
    <property type="match status" value="1"/>
</dbReference>
<evidence type="ECO:0000313" key="12">
    <source>
        <dbReference type="Proteomes" id="UP000654075"/>
    </source>
</evidence>
<dbReference type="Gene3D" id="1.10.510.10">
    <property type="entry name" value="Transferase(Phosphotransferase) domain 1"/>
    <property type="match status" value="1"/>
</dbReference>
<dbReference type="InterPro" id="IPR000719">
    <property type="entry name" value="Prot_kinase_dom"/>
</dbReference>
<evidence type="ECO:0000256" key="5">
    <source>
        <dbReference type="ARBA" id="ARBA00022840"/>
    </source>
</evidence>
<gene>
    <name evidence="9" type="ORF">PGLA1383_LOCUS18364</name>
    <name evidence="10" type="ORF">PGLA2088_LOCUS18381</name>
</gene>
<keyword evidence="1" id="KW-0723">Serine/threonine-protein kinase</keyword>
<protein>
    <recommendedName>
        <fullName evidence="8">Protein kinase domain-containing protein</fullName>
    </recommendedName>
</protein>
<evidence type="ECO:0000256" key="6">
    <source>
        <dbReference type="PROSITE-ProRule" id="PRU10141"/>
    </source>
</evidence>
<comment type="caution">
    <text evidence="10">The sequence shown here is derived from an EMBL/GenBank/DDBJ whole genome shotgun (WGS) entry which is preliminary data.</text>
</comment>
<evidence type="ECO:0000256" key="1">
    <source>
        <dbReference type="ARBA" id="ARBA00022527"/>
    </source>
</evidence>
<keyword evidence="3 6" id="KW-0547">Nucleotide-binding</keyword>